<organism evidence="1 2">
    <name type="scientific">Sphingobium yanoikuyae</name>
    <name type="common">Sphingomonas yanoikuyae</name>
    <dbReference type="NCBI Taxonomy" id="13690"/>
    <lineage>
        <taxon>Bacteria</taxon>
        <taxon>Pseudomonadati</taxon>
        <taxon>Pseudomonadota</taxon>
        <taxon>Alphaproteobacteria</taxon>
        <taxon>Sphingomonadales</taxon>
        <taxon>Sphingomonadaceae</taxon>
        <taxon>Sphingobium</taxon>
    </lineage>
</organism>
<dbReference type="AlphaFoldDB" id="A0A084EGQ3"/>
<dbReference type="Proteomes" id="UP000028534">
    <property type="component" value="Unassembled WGS sequence"/>
</dbReference>
<accession>A0A084EGQ3</accession>
<gene>
    <name evidence="1" type="ORF">CP98_03643</name>
</gene>
<sequence length="106" mass="11307">MPDDQSMALMLGEMRGQLRELVHQVANLAQKFEDVAKTADATKHLPDLITDNKTKIAALEVRVTALEAVESERRGAVKLSGWLIKTVPFASLGAGAVLAAKLLGVG</sequence>
<evidence type="ECO:0000313" key="1">
    <source>
        <dbReference type="EMBL" id="KEZ17145.1"/>
    </source>
</evidence>
<comment type="caution">
    <text evidence="1">The sequence shown here is derived from an EMBL/GenBank/DDBJ whole genome shotgun (WGS) entry which is preliminary data.</text>
</comment>
<proteinExistence type="predicted"/>
<protein>
    <submittedName>
        <fullName evidence="1">Uncharacterized protein</fullName>
    </submittedName>
</protein>
<dbReference type="PATRIC" id="fig|13690.10.peg.3731"/>
<dbReference type="EMBL" id="JGVR01000024">
    <property type="protein sequence ID" value="KEZ17145.1"/>
    <property type="molecule type" value="Genomic_DNA"/>
</dbReference>
<name>A0A084EGQ3_SPHYA</name>
<evidence type="ECO:0000313" key="2">
    <source>
        <dbReference type="Proteomes" id="UP000028534"/>
    </source>
</evidence>
<reference evidence="1 2" key="1">
    <citation type="submission" date="2014-03" db="EMBL/GenBank/DDBJ databases">
        <title>Genome sequence of Sphingobium yanoikuyae B1.</title>
        <authorList>
            <person name="Gan H.M."/>
            <person name="Gan H.Y."/>
            <person name="Savka M.A."/>
        </authorList>
    </citation>
    <scope>NUCLEOTIDE SEQUENCE [LARGE SCALE GENOMIC DNA]</scope>
    <source>
        <strain evidence="1 2">B1</strain>
    </source>
</reference>
<dbReference type="RefSeq" id="WP_037521374.1">
    <property type="nucleotide sequence ID" value="NZ_JGVR01000024.1"/>
</dbReference>